<proteinExistence type="predicted"/>
<keyword evidence="4" id="KW-1185">Reference proteome</keyword>
<evidence type="ECO:0000313" key="4">
    <source>
        <dbReference type="Proteomes" id="UP001286313"/>
    </source>
</evidence>
<dbReference type="InterPro" id="IPR052055">
    <property type="entry name" value="Hepadnavirus_pol/RT"/>
</dbReference>
<dbReference type="PANTHER" id="PTHR33050:SF7">
    <property type="entry name" value="RIBONUCLEASE H"/>
    <property type="match status" value="1"/>
</dbReference>
<evidence type="ECO:0000259" key="2">
    <source>
        <dbReference type="Pfam" id="PF00078"/>
    </source>
</evidence>
<dbReference type="SUPFAM" id="SSF56672">
    <property type="entry name" value="DNA/RNA polymerases"/>
    <property type="match status" value="1"/>
</dbReference>
<dbReference type="AlphaFoldDB" id="A0AAE1G2K2"/>
<dbReference type="EMBL" id="JAWQEG010000835">
    <property type="protein sequence ID" value="KAK3884940.1"/>
    <property type="molecule type" value="Genomic_DNA"/>
</dbReference>
<gene>
    <name evidence="3" type="ORF">Pcinc_010783</name>
</gene>
<protein>
    <recommendedName>
        <fullName evidence="2">Reverse transcriptase domain-containing protein</fullName>
    </recommendedName>
</protein>
<dbReference type="InterPro" id="IPR000477">
    <property type="entry name" value="RT_dom"/>
</dbReference>
<dbReference type="GO" id="GO:0071897">
    <property type="term" value="P:DNA biosynthetic process"/>
    <property type="evidence" value="ECO:0007669"/>
    <property type="project" value="UniProtKB-ARBA"/>
</dbReference>
<evidence type="ECO:0000313" key="3">
    <source>
        <dbReference type="EMBL" id="KAK3884940.1"/>
    </source>
</evidence>
<dbReference type="Pfam" id="PF00078">
    <property type="entry name" value="RVT_1"/>
    <property type="match status" value="1"/>
</dbReference>
<accession>A0AAE1G2K2</accession>
<dbReference type="Gene3D" id="3.30.70.270">
    <property type="match status" value="1"/>
</dbReference>
<dbReference type="PANTHER" id="PTHR33050">
    <property type="entry name" value="REVERSE TRANSCRIPTASE DOMAIN-CONTAINING PROTEIN"/>
    <property type="match status" value="1"/>
</dbReference>
<feature type="region of interest" description="Disordered" evidence="1">
    <location>
        <begin position="253"/>
        <end position="290"/>
    </location>
</feature>
<dbReference type="Gene3D" id="3.10.10.10">
    <property type="entry name" value="HIV Type 1 Reverse Transcriptase, subunit A, domain 1"/>
    <property type="match status" value="1"/>
</dbReference>
<dbReference type="Proteomes" id="UP001286313">
    <property type="component" value="Unassembled WGS sequence"/>
</dbReference>
<comment type="caution">
    <text evidence="3">The sequence shown here is derived from an EMBL/GenBank/DDBJ whole genome shotgun (WGS) entry which is preliminary data.</text>
</comment>
<name>A0AAE1G2K2_PETCI</name>
<dbReference type="InterPro" id="IPR043502">
    <property type="entry name" value="DNA/RNA_pol_sf"/>
</dbReference>
<organism evidence="3 4">
    <name type="scientific">Petrolisthes cinctipes</name>
    <name type="common">Flat porcelain crab</name>
    <dbReference type="NCBI Taxonomy" id="88211"/>
    <lineage>
        <taxon>Eukaryota</taxon>
        <taxon>Metazoa</taxon>
        <taxon>Ecdysozoa</taxon>
        <taxon>Arthropoda</taxon>
        <taxon>Crustacea</taxon>
        <taxon>Multicrustacea</taxon>
        <taxon>Malacostraca</taxon>
        <taxon>Eumalacostraca</taxon>
        <taxon>Eucarida</taxon>
        <taxon>Decapoda</taxon>
        <taxon>Pleocyemata</taxon>
        <taxon>Anomura</taxon>
        <taxon>Galatheoidea</taxon>
        <taxon>Porcellanidae</taxon>
        <taxon>Petrolisthes</taxon>
    </lineage>
</organism>
<feature type="domain" description="Reverse transcriptase" evidence="2">
    <location>
        <begin position="132"/>
        <end position="225"/>
    </location>
</feature>
<reference evidence="3" key="1">
    <citation type="submission" date="2023-10" db="EMBL/GenBank/DDBJ databases">
        <title>Genome assemblies of two species of porcelain crab, Petrolisthes cinctipes and Petrolisthes manimaculis (Anomura: Porcellanidae).</title>
        <authorList>
            <person name="Angst P."/>
        </authorList>
    </citation>
    <scope>NUCLEOTIDE SEQUENCE</scope>
    <source>
        <strain evidence="3">PB745_01</strain>
        <tissue evidence="3">Gill</tissue>
    </source>
</reference>
<sequence length="322" mass="37134">MPKFNRRLIDLNKSPFVLSPRHDDRAMAPLSTNSGGAHMPPLPPDLDTHTIGLKRFSHRWSKAPRATLKMLLRGFNWKCLKEPPPLLFPKLKNVQPQLDLDLEIQLLLLKGAIYEVPYESCFVSRIFLVPKSKGGNRLIIDLSSFNSYILAPYFHMHNHRSLADSLHPPAWMSTIDLQDVYLHIPIRQCLHKYLAFSFGSKLYFFRALPFGLNVAPHIFTRILRWPPTPAGNECHHLFRRLCHLGHVSRIDSKGCQHSDQPSEQPRLPHQRPKVPPPPFNRRGNLNSQQPSQFLQNSHKCIQDFFPPKFKGGQPEQTFNHLN</sequence>
<dbReference type="InterPro" id="IPR043128">
    <property type="entry name" value="Rev_trsase/Diguanyl_cyclase"/>
</dbReference>
<evidence type="ECO:0000256" key="1">
    <source>
        <dbReference type="SAM" id="MobiDB-lite"/>
    </source>
</evidence>